<sequence length="67" mass="7530">MPNEHVLPRSRSESSLMVGKYDGTNDDFPRGFKRPRELTRVIGVVLGVLTASFSVIGYSLLWDQIGY</sequence>
<proteinExistence type="predicted"/>
<feature type="compositionally biased region" description="Basic and acidic residues" evidence="1">
    <location>
        <begin position="1"/>
        <end position="12"/>
    </location>
</feature>
<gene>
    <name evidence="4" type="ORF">F8388_001236</name>
</gene>
<keyword evidence="2" id="KW-1133">Transmembrane helix</keyword>
<feature type="transmembrane region" description="Helical" evidence="2">
    <location>
        <begin position="38"/>
        <end position="61"/>
    </location>
</feature>
<accession>A0A7J6GGK1</accession>
<dbReference type="InterPro" id="IPR016174">
    <property type="entry name" value="Di-haem_cyt_TM"/>
</dbReference>
<dbReference type="Pfam" id="PF00033">
    <property type="entry name" value="Cytochrome_B"/>
    <property type="match status" value="1"/>
</dbReference>
<keyword evidence="2" id="KW-0472">Membrane</keyword>
<evidence type="ECO:0000256" key="2">
    <source>
        <dbReference type="SAM" id="Phobius"/>
    </source>
</evidence>
<reference evidence="4 5" key="1">
    <citation type="journal article" date="2020" name="bioRxiv">
        <title>Sequence and annotation of 42 cannabis genomes reveals extensive copy number variation in cannabinoid synthesis and pathogen resistance genes.</title>
        <authorList>
            <person name="Mckernan K.J."/>
            <person name="Helbert Y."/>
            <person name="Kane L.T."/>
            <person name="Ebling H."/>
            <person name="Zhang L."/>
            <person name="Liu B."/>
            <person name="Eaton Z."/>
            <person name="Mclaughlin S."/>
            <person name="Kingan S."/>
            <person name="Baybayan P."/>
            <person name="Concepcion G."/>
            <person name="Jordan M."/>
            <person name="Riva A."/>
            <person name="Barbazuk W."/>
            <person name="Harkins T."/>
        </authorList>
    </citation>
    <scope>NUCLEOTIDE SEQUENCE [LARGE SCALE GENOMIC DNA]</scope>
    <source>
        <strain evidence="5">cv. Jamaican Lion 4</strain>
        <tissue evidence="4">Leaf</tissue>
    </source>
</reference>
<dbReference type="GO" id="GO:0009055">
    <property type="term" value="F:electron transfer activity"/>
    <property type="evidence" value="ECO:0007669"/>
    <property type="project" value="InterPro"/>
</dbReference>
<name>A0A7J6GGK1_CANSA</name>
<dbReference type="Proteomes" id="UP000525078">
    <property type="component" value="Unassembled WGS sequence"/>
</dbReference>
<dbReference type="GO" id="GO:0022904">
    <property type="term" value="P:respiratory electron transport chain"/>
    <property type="evidence" value="ECO:0007669"/>
    <property type="project" value="InterPro"/>
</dbReference>
<evidence type="ECO:0000259" key="3">
    <source>
        <dbReference type="Pfam" id="PF00033"/>
    </source>
</evidence>
<dbReference type="InterPro" id="IPR027387">
    <property type="entry name" value="Cytb/b6-like_sf"/>
</dbReference>
<dbReference type="InterPro" id="IPR005797">
    <property type="entry name" value="Cyt_b/b6_N"/>
</dbReference>
<dbReference type="PANTHER" id="PTHR19271">
    <property type="entry name" value="CYTOCHROME B"/>
    <property type="match status" value="1"/>
</dbReference>
<keyword evidence="2" id="KW-0812">Transmembrane</keyword>
<organism evidence="4 5">
    <name type="scientific">Cannabis sativa</name>
    <name type="common">Hemp</name>
    <name type="synonym">Marijuana</name>
    <dbReference type="NCBI Taxonomy" id="3483"/>
    <lineage>
        <taxon>Eukaryota</taxon>
        <taxon>Viridiplantae</taxon>
        <taxon>Streptophyta</taxon>
        <taxon>Embryophyta</taxon>
        <taxon>Tracheophyta</taxon>
        <taxon>Spermatophyta</taxon>
        <taxon>Magnoliopsida</taxon>
        <taxon>eudicotyledons</taxon>
        <taxon>Gunneridae</taxon>
        <taxon>Pentapetalae</taxon>
        <taxon>rosids</taxon>
        <taxon>fabids</taxon>
        <taxon>Rosales</taxon>
        <taxon>Cannabaceae</taxon>
        <taxon>Cannabis</taxon>
    </lineage>
</organism>
<dbReference type="Gene3D" id="1.20.810.10">
    <property type="entry name" value="Cytochrome Bc1 Complex, Chain C"/>
    <property type="match status" value="1"/>
</dbReference>
<evidence type="ECO:0000256" key="1">
    <source>
        <dbReference type="SAM" id="MobiDB-lite"/>
    </source>
</evidence>
<comment type="caution">
    <text evidence="4">The sequence shown here is derived from an EMBL/GenBank/DDBJ whole genome shotgun (WGS) entry which is preliminary data.</text>
</comment>
<dbReference type="EMBL" id="JAATIP010000057">
    <property type="protein sequence ID" value="KAF4382091.1"/>
    <property type="molecule type" value="Genomic_DNA"/>
</dbReference>
<evidence type="ECO:0000313" key="4">
    <source>
        <dbReference type="EMBL" id="KAF4382091.1"/>
    </source>
</evidence>
<feature type="region of interest" description="Disordered" evidence="1">
    <location>
        <begin position="1"/>
        <end position="22"/>
    </location>
</feature>
<dbReference type="GO" id="GO:0016020">
    <property type="term" value="C:membrane"/>
    <property type="evidence" value="ECO:0007669"/>
    <property type="project" value="InterPro"/>
</dbReference>
<evidence type="ECO:0000313" key="5">
    <source>
        <dbReference type="Proteomes" id="UP000525078"/>
    </source>
</evidence>
<dbReference type="PANTHER" id="PTHR19271:SF16">
    <property type="entry name" value="CYTOCHROME B"/>
    <property type="match status" value="1"/>
</dbReference>
<dbReference type="GO" id="GO:0016491">
    <property type="term" value="F:oxidoreductase activity"/>
    <property type="evidence" value="ECO:0007669"/>
    <property type="project" value="InterPro"/>
</dbReference>
<protein>
    <recommendedName>
        <fullName evidence="3">Cytochrome b/b6 N-terminal region profile domain-containing protein</fullName>
    </recommendedName>
</protein>
<dbReference type="AlphaFoldDB" id="A0A7J6GGK1"/>
<dbReference type="SUPFAM" id="SSF81342">
    <property type="entry name" value="Transmembrane di-heme cytochromes"/>
    <property type="match status" value="1"/>
</dbReference>
<feature type="domain" description="Cytochrome b/b6 N-terminal region profile" evidence="3">
    <location>
        <begin position="31"/>
        <end position="67"/>
    </location>
</feature>